<proteinExistence type="inferred from homology"/>
<dbReference type="Pfam" id="PF00216">
    <property type="entry name" value="Bac_DNA_binding"/>
    <property type="match status" value="1"/>
</dbReference>
<evidence type="ECO:0000256" key="1">
    <source>
        <dbReference type="ARBA" id="ARBA00023125"/>
    </source>
</evidence>
<keyword evidence="1" id="KW-0238">DNA-binding</keyword>
<sequence length="91" mass="9536">MTKSEFISTLAAATDMKKSDVERVIAAAANTLTGVMRSGDSVNISGFGIFTSKVRDAHPGKNPATGETITVPAKRVAIFKPAKQLKDAVNS</sequence>
<dbReference type="InterPro" id="IPR010992">
    <property type="entry name" value="IHF-like_DNA-bd_dom_sf"/>
</dbReference>
<dbReference type="PANTHER" id="PTHR33175">
    <property type="entry name" value="DNA-BINDING PROTEIN HU"/>
    <property type="match status" value="1"/>
</dbReference>
<dbReference type="SMART" id="SM00411">
    <property type="entry name" value="BHL"/>
    <property type="match status" value="1"/>
</dbReference>
<dbReference type="CDD" id="cd13831">
    <property type="entry name" value="HU"/>
    <property type="match status" value="1"/>
</dbReference>
<dbReference type="InterPro" id="IPR000119">
    <property type="entry name" value="Hist_DNA-bd"/>
</dbReference>
<dbReference type="SUPFAM" id="SSF47729">
    <property type="entry name" value="IHF-like DNA-binding proteins"/>
    <property type="match status" value="1"/>
</dbReference>
<dbReference type="Gene3D" id="4.10.520.10">
    <property type="entry name" value="IHF-like DNA-binding proteins"/>
    <property type="match status" value="1"/>
</dbReference>
<protein>
    <submittedName>
        <fullName evidence="3">DNA binding protein</fullName>
    </submittedName>
</protein>
<dbReference type="EMBL" id="BK016176">
    <property type="protein sequence ID" value="DAG00019.1"/>
    <property type="molecule type" value="Genomic_DNA"/>
</dbReference>
<name>A0A8S5V069_9CAUD</name>
<dbReference type="GO" id="GO:0030527">
    <property type="term" value="F:structural constituent of chromatin"/>
    <property type="evidence" value="ECO:0007669"/>
    <property type="project" value="InterPro"/>
</dbReference>
<evidence type="ECO:0000256" key="2">
    <source>
        <dbReference type="RuleBase" id="RU003939"/>
    </source>
</evidence>
<accession>A0A8S5V069</accession>
<dbReference type="PRINTS" id="PR01727">
    <property type="entry name" value="DNABINDINGHU"/>
</dbReference>
<comment type="similarity">
    <text evidence="2">Belongs to the bacterial histone-like protein family.</text>
</comment>
<organism evidence="3">
    <name type="scientific">Siphoviridae sp. ctBeL15</name>
    <dbReference type="NCBI Taxonomy" id="2825374"/>
    <lineage>
        <taxon>Viruses</taxon>
        <taxon>Duplodnaviria</taxon>
        <taxon>Heunggongvirae</taxon>
        <taxon>Uroviricota</taxon>
        <taxon>Caudoviricetes</taxon>
    </lineage>
</organism>
<dbReference type="PANTHER" id="PTHR33175:SF3">
    <property type="entry name" value="DNA-BINDING PROTEIN HU-BETA"/>
    <property type="match status" value="1"/>
</dbReference>
<reference evidence="3" key="1">
    <citation type="journal article" date="2021" name="Proc. Natl. Acad. Sci. U.S.A.">
        <title>A Catalog of Tens of Thousands of Viruses from Human Metagenomes Reveals Hidden Associations with Chronic Diseases.</title>
        <authorList>
            <person name="Tisza M.J."/>
            <person name="Buck C.B."/>
        </authorList>
    </citation>
    <scope>NUCLEOTIDE SEQUENCE</scope>
    <source>
        <strain evidence="3">CtBeL15</strain>
    </source>
</reference>
<evidence type="ECO:0000313" key="3">
    <source>
        <dbReference type="EMBL" id="DAG00019.1"/>
    </source>
</evidence>
<dbReference type="GO" id="GO:0003677">
    <property type="term" value="F:DNA binding"/>
    <property type="evidence" value="ECO:0007669"/>
    <property type="project" value="UniProtKB-KW"/>
</dbReference>